<dbReference type="AlphaFoldDB" id="A0A0M0KND0"/>
<dbReference type="EMBL" id="LILC01000036">
    <property type="protein sequence ID" value="KOO40310.1"/>
    <property type="molecule type" value="Genomic_DNA"/>
</dbReference>
<reference evidence="3" key="1">
    <citation type="submission" date="2015-08" db="EMBL/GenBank/DDBJ databases">
        <title>Fjat-14210 dsm16467.</title>
        <authorList>
            <person name="Liu B."/>
            <person name="Wang J."/>
            <person name="Zhu Y."/>
            <person name="Liu G."/>
            <person name="Chen Q."/>
            <person name="Chen Z."/>
            <person name="Lan J."/>
            <person name="Che J."/>
            <person name="Ge C."/>
            <person name="Shi H."/>
            <person name="Pan Z."/>
            <person name="Liu X."/>
        </authorList>
    </citation>
    <scope>NUCLEOTIDE SEQUENCE [LARGE SCALE GENOMIC DNA]</scope>
    <source>
        <strain evidence="3">DSM 16467</strain>
    </source>
</reference>
<keyword evidence="1" id="KW-1133">Transmembrane helix</keyword>
<name>A0A0M0KND0_9BACI</name>
<accession>A0A0M0KND0</accession>
<protein>
    <submittedName>
        <fullName evidence="2">Uncharacterized protein</fullName>
    </submittedName>
</protein>
<feature type="transmembrane region" description="Helical" evidence="1">
    <location>
        <begin position="47"/>
        <end position="67"/>
    </location>
</feature>
<evidence type="ECO:0000256" key="1">
    <source>
        <dbReference type="SAM" id="Phobius"/>
    </source>
</evidence>
<sequence>MNQMDQRQKQIQTDLKNLMPYPLVVPIATPFFVGAVLGISFLFSLFLYPLLGSLILCIGAAFALGWFSDKEFQGELYLTMLSKAQATKNIFAMDGEIDQIRKKYTISHIIQSLIIVIGFSYSYSLTNGYATLFVLTISSLLLGIRIYHGLMGAHTAKFLKAALHEIVREQTEKGM</sequence>
<organism evidence="2 3">
    <name type="scientific">Priestia koreensis</name>
    <dbReference type="NCBI Taxonomy" id="284581"/>
    <lineage>
        <taxon>Bacteria</taxon>
        <taxon>Bacillati</taxon>
        <taxon>Bacillota</taxon>
        <taxon>Bacilli</taxon>
        <taxon>Bacillales</taxon>
        <taxon>Bacillaceae</taxon>
        <taxon>Priestia</taxon>
    </lineage>
</organism>
<dbReference type="PATRIC" id="fig|284581.3.peg.1809"/>
<feature type="transmembrane region" description="Helical" evidence="1">
    <location>
        <begin position="104"/>
        <end position="123"/>
    </location>
</feature>
<keyword evidence="3" id="KW-1185">Reference proteome</keyword>
<gene>
    <name evidence="2" type="ORF">AMD01_21400</name>
</gene>
<evidence type="ECO:0000313" key="2">
    <source>
        <dbReference type="EMBL" id="KOO40310.1"/>
    </source>
</evidence>
<comment type="caution">
    <text evidence="2">The sequence shown here is derived from an EMBL/GenBank/DDBJ whole genome shotgun (WGS) entry which is preliminary data.</text>
</comment>
<feature type="transmembrane region" description="Helical" evidence="1">
    <location>
        <begin position="21"/>
        <end position="41"/>
    </location>
</feature>
<keyword evidence="1" id="KW-0812">Transmembrane</keyword>
<keyword evidence="1" id="KW-0472">Membrane</keyword>
<proteinExistence type="predicted"/>
<feature type="transmembrane region" description="Helical" evidence="1">
    <location>
        <begin position="129"/>
        <end position="147"/>
    </location>
</feature>
<dbReference type="Proteomes" id="UP000037558">
    <property type="component" value="Unassembled WGS sequence"/>
</dbReference>
<evidence type="ECO:0000313" key="3">
    <source>
        <dbReference type="Proteomes" id="UP000037558"/>
    </source>
</evidence>